<dbReference type="EMBL" id="JNHI01000003">
    <property type="protein sequence ID" value="KDS32793.1"/>
    <property type="molecule type" value="Genomic_DNA"/>
</dbReference>
<sequence>MKGEQMGKKMLKPEKEDRKKGKCILNNFINEVKKDLFRQLFIQNSCFYQ</sequence>
<comment type="caution">
    <text evidence="1">The sequence shown here is derived from an EMBL/GenBank/DDBJ whole genome shotgun (WGS) entry which is preliminary data.</text>
</comment>
<protein>
    <recommendedName>
        <fullName evidence="3">Transposase</fullName>
    </recommendedName>
</protein>
<evidence type="ECO:0008006" key="3">
    <source>
        <dbReference type="Google" id="ProtNLM"/>
    </source>
</evidence>
<dbReference type="Proteomes" id="UP000028134">
    <property type="component" value="Unassembled WGS sequence"/>
</dbReference>
<accession>A0A078RBJ9</accession>
<proteinExistence type="predicted"/>
<evidence type="ECO:0000313" key="2">
    <source>
        <dbReference type="Proteomes" id="UP000028134"/>
    </source>
</evidence>
<reference evidence="1 2" key="1">
    <citation type="submission" date="2014-04" db="EMBL/GenBank/DDBJ databases">
        <authorList>
            <person name="Sears C."/>
            <person name="Carroll K."/>
            <person name="Sack B.R."/>
            <person name="Qadri F."/>
            <person name="Myers L.L."/>
            <person name="Chung G.-T."/>
            <person name="Escheverria P."/>
            <person name="Fraser C.M."/>
            <person name="Sadzewicz L."/>
            <person name="Shefchek K.A."/>
            <person name="Tallon L."/>
            <person name="Das S.P."/>
            <person name="Daugherty S."/>
            <person name="Mongodin E.F."/>
        </authorList>
    </citation>
    <scope>NUCLEOTIDE SEQUENCE [LARGE SCALE GENOMIC DNA]</scope>
    <source>
        <strain evidence="2">3775 SL(B) 10 (iv)</strain>
    </source>
</reference>
<dbReference type="AlphaFoldDB" id="A0A078RBJ9"/>
<gene>
    <name evidence="1" type="ORF">M097_0995</name>
</gene>
<dbReference type="PATRIC" id="fig|1339350.3.peg.961"/>
<name>A0A078RBJ9_PHOVU</name>
<organism evidence="1 2">
    <name type="scientific">Phocaeicola vulgatus str. 3775 SL</name>
    <name type="common">B</name>
    <name type="synonym">iv</name>
    <dbReference type="NCBI Taxonomy" id="1339350"/>
    <lineage>
        <taxon>Bacteria</taxon>
        <taxon>Pseudomonadati</taxon>
        <taxon>Bacteroidota</taxon>
        <taxon>Bacteroidia</taxon>
        <taxon>Bacteroidales</taxon>
        <taxon>Bacteroidaceae</taxon>
        <taxon>Phocaeicola</taxon>
    </lineage>
</organism>
<evidence type="ECO:0000313" key="1">
    <source>
        <dbReference type="EMBL" id="KDS32793.1"/>
    </source>
</evidence>